<feature type="domain" description="Fumarylacetoacetase-like C-terminal" evidence="2">
    <location>
        <begin position="120"/>
        <end position="376"/>
    </location>
</feature>
<dbReference type="InterPro" id="IPR011234">
    <property type="entry name" value="Fumarylacetoacetase-like_C"/>
</dbReference>
<dbReference type="PANTHER" id="PTHR11820">
    <property type="entry name" value="ACYLPYRUVASE"/>
    <property type="match status" value="1"/>
</dbReference>
<dbReference type="AlphaFoldDB" id="U5VZ99"/>
<dbReference type="Pfam" id="PF01557">
    <property type="entry name" value="FAA_hydrolase"/>
    <property type="match status" value="1"/>
</dbReference>
<dbReference type="Gene3D" id="3.90.850.10">
    <property type="entry name" value="Fumarylacetoacetase-like, C-terminal domain"/>
    <property type="match status" value="1"/>
</dbReference>
<evidence type="ECO:0000259" key="2">
    <source>
        <dbReference type="Pfam" id="PF01557"/>
    </source>
</evidence>
<evidence type="ECO:0000256" key="1">
    <source>
        <dbReference type="ARBA" id="ARBA00022723"/>
    </source>
</evidence>
<dbReference type="SUPFAM" id="SSF56529">
    <property type="entry name" value="FAH"/>
    <property type="match status" value="1"/>
</dbReference>
<dbReference type="PATRIC" id="fig|1246995.3.peg.2791"/>
<dbReference type="Proteomes" id="UP000017746">
    <property type="component" value="Chromosome"/>
</dbReference>
<organism evidence="3 4">
    <name type="scientific">Actinoplanes friuliensis DSM 7358</name>
    <dbReference type="NCBI Taxonomy" id="1246995"/>
    <lineage>
        <taxon>Bacteria</taxon>
        <taxon>Bacillati</taxon>
        <taxon>Actinomycetota</taxon>
        <taxon>Actinomycetes</taxon>
        <taxon>Micromonosporales</taxon>
        <taxon>Micromonosporaceae</taxon>
        <taxon>Actinoplanes</taxon>
    </lineage>
</organism>
<dbReference type="GO" id="GO:0046872">
    <property type="term" value="F:metal ion binding"/>
    <property type="evidence" value="ECO:0007669"/>
    <property type="project" value="UniProtKB-KW"/>
</dbReference>
<dbReference type="InterPro" id="IPR036663">
    <property type="entry name" value="Fumarylacetoacetase_C_sf"/>
</dbReference>
<keyword evidence="4" id="KW-1185">Reference proteome</keyword>
<gene>
    <name evidence="3" type="ORF">AFR_13745</name>
</gene>
<dbReference type="GO" id="GO:0003824">
    <property type="term" value="F:catalytic activity"/>
    <property type="evidence" value="ECO:0007669"/>
    <property type="project" value="InterPro"/>
</dbReference>
<protein>
    <submittedName>
        <fullName evidence="3">2-keto-4-pentenoate hydratase</fullName>
    </submittedName>
</protein>
<proteinExistence type="predicted"/>
<dbReference type="KEGG" id="afs:AFR_13745"/>
<keyword evidence="1" id="KW-0479">Metal-binding</keyword>
<reference evidence="3 4" key="1">
    <citation type="journal article" date="2014" name="J. Biotechnol.">
        <title>Complete genome sequence of the actinobacterium Actinoplanes friuliensis HAG 010964, producer of the lipopeptide antibiotic friulimycin.</title>
        <authorList>
            <person name="Ruckert C."/>
            <person name="Szczepanowski R."/>
            <person name="Albersmeier A."/>
            <person name="Goesmann A."/>
            <person name="Fischer N."/>
            <person name="Steinkamper A."/>
            <person name="Puhler A."/>
            <person name="Biener R."/>
            <person name="Schwartz D."/>
            <person name="Kalinowski J."/>
        </authorList>
    </citation>
    <scope>NUCLEOTIDE SEQUENCE [LARGE SCALE GENOMIC DNA]</scope>
    <source>
        <strain evidence="3 4">DSM 7358</strain>
    </source>
</reference>
<dbReference type="STRING" id="1246995.AFR_13745"/>
<evidence type="ECO:0000313" key="4">
    <source>
        <dbReference type="Proteomes" id="UP000017746"/>
    </source>
</evidence>
<dbReference type="HOGENOM" id="CLU_683025_0_0_11"/>
<dbReference type="EMBL" id="CP006272">
    <property type="protein sequence ID" value="AGZ41035.1"/>
    <property type="molecule type" value="Genomic_DNA"/>
</dbReference>
<accession>U5VZ99</accession>
<name>U5VZ99_9ACTN</name>
<evidence type="ECO:0000313" key="3">
    <source>
        <dbReference type="EMBL" id="AGZ41035.1"/>
    </source>
</evidence>
<dbReference type="eggNOG" id="COG0179">
    <property type="taxonomic scope" value="Bacteria"/>
</dbReference>
<sequence length="385" mass="41738">MGVGTAATWGVTRSSAGDYPVYFDERISDDKRDRVDIAEPAEALTFARVRNAGATQLILVRSYENGTVSGVPVPGQADPVKAFTALGYDALRAQAGKKEPVNFPATELTIPFEGHGHNIAMGTNYPEHGAETSIDSAFLFPKMVAPSVHTDDLPVGDGLLDYEVELGMVPLTDLHPGESPEYLGLVLTDDWSNRETLLKHVNVDDVASGDGFTSAKSEPGFLTVGSLFVIPADWQKFHRELQLELYVDDELRQRGTPAEQIWDAPEIFRQIFAAGGRRWDHFGTPVTVTDRPDTIPARTVIQTGTPEGVVMRRPSTSDKIAGGIAYVTSFGQNADTVVDSAVGVYIARAHEDQAYLQPGMKVITRADRLGLIETSIVPGSRATKQ</sequence>